<organism evidence="1 2">
    <name type="scientific">Ewingella americana (strain ATCC 33852 / DSM 4580 / CCUG 14506 / JCM 5911 / LMG 7869 / NCTC 12157 / CDC 1468-78)</name>
    <dbReference type="NCBI Taxonomy" id="910964"/>
    <lineage>
        <taxon>Bacteria</taxon>
        <taxon>Pseudomonadati</taxon>
        <taxon>Pseudomonadota</taxon>
        <taxon>Gammaproteobacteria</taxon>
        <taxon>Enterobacterales</taxon>
        <taxon>Yersiniaceae</taxon>
        <taxon>Ewingella</taxon>
    </lineage>
</organism>
<dbReference type="AlphaFoldDB" id="A0A085G0F1"/>
<dbReference type="Proteomes" id="UP000028640">
    <property type="component" value="Unassembled WGS sequence"/>
</dbReference>
<name>A0A085G0F1_EWIA3</name>
<keyword evidence="2" id="KW-1185">Reference proteome</keyword>
<dbReference type="eggNOG" id="COG2227">
    <property type="taxonomic scope" value="Bacteria"/>
</dbReference>
<dbReference type="Pfam" id="PF13489">
    <property type="entry name" value="Methyltransf_23"/>
    <property type="match status" value="1"/>
</dbReference>
<proteinExistence type="predicted"/>
<dbReference type="EMBL" id="JMPJ01000076">
    <property type="protein sequence ID" value="KFC77196.1"/>
    <property type="molecule type" value="Genomic_DNA"/>
</dbReference>
<dbReference type="RefSeq" id="WP_034795979.1">
    <property type="nucleotide sequence ID" value="NZ_JMPJ01000076.1"/>
</dbReference>
<dbReference type="OrthoDB" id="9791944at2"/>
<dbReference type="STRING" id="910964.GEAM_4322"/>
<dbReference type="InterPro" id="IPR029063">
    <property type="entry name" value="SAM-dependent_MTases_sf"/>
</dbReference>
<dbReference type="Gene3D" id="3.40.50.150">
    <property type="entry name" value="Vaccinia Virus protein VP39"/>
    <property type="match status" value="1"/>
</dbReference>
<gene>
    <name evidence="1" type="ORF">GEAM_4322</name>
</gene>
<protein>
    <submittedName>
        <fullName evidence="1">Uncharacterized protein</fullName>
    </submittedName>
</protein>
<evidence type="ECO:0000313" key="2">
    <source>
        <dbReference type="Proteomes" id="UP000028640"/>
    </source>
</evidence>
<evidence type="ECO:0000313" key="1">
    <source>
        <dbReference type="EMBL" id="KFC77196.1"/>
    </source>
</evidence>
<reference evidence="1 2" key="1">
    <citation type="submission" date="2014-05" db="EMBL/GenBank/DDBJ databases">
        <title>ATOL: Assembling a taxonomically balanced genome-scale reconstruction of the evolutionary history of the Enterobacteriaceae.</title>
        <authorList>
            <person name="Plunkett G.III."/>
            <person name="Neeno-Eckwall E.C."/>
            <person name="Glasner J.D."/>
            <person name="Perna N.T."/>
        </authorList>
    </citation>
    <scope>NUCLEOTIDE SEQUENCE [LARGE SCALE GENOMIC DNA]</scope>
    <source>
        <strain evidence="1 2">ATCC 33852</strain>
    </source>
</reference>
<dbReference type="SUPFAM" id="SSF53335">
    <property type="entry name" value="S-adenosyl-L-methionine-dependent methyltransferases"/>
    <property type="match status" value="1"/>
</dbReference>
<sequence length="246" mass="27196">MIYNNLPPLMAVTQETPCKVCSGHATLHGVCDLNKSCEERRGSFLPLAGVPIYYHRCDACGLIFTRAFDRWSKADYLQHIYNEDYVKVDPDYVDIRSRDNAALIISFIKPGLHPKVLDYGGGNGRLAKLLNDAGIDAQSWDPMNEEPLSAHLGSFDLVTAFEVLEHTPDPLASLCQALSLINESGAMLFSTLLSNAASRRGVNHWYISPRNGHITIFTRAALTKLLGNFGFQLHSVNEGLHIAVRA</sequence>
<comment type="caution">
    <text evidence="1">The sequence shown here is derived from an EMBL/GenBank/DDBJ whole genome shotgun (WGS) entry which is preliminary data.</text>
</comment>
<accession>A0A085G0F1</accession>
<dbReference type="GeneID" id="78382287"/>